<evidence type="ECO:0000256" key="3">
    <source>
        <dbReference type="ARBA" id="ARBA00022692"/>
    </source>
</evidence>
<dbReference type="Gene3D" id="1.20.1250.20">
    <property type="entry name" value="MFS general substrate transporter like domains"/>
    <property type="match status" value="1"/>
</dbReference>
<feature type="transmembrane region" description="Helical" evidence="6">
    <location>
        <begin position="303"/>
        <end position="332"/>
    </location>
</feature>
<feature type="transmembrane region" description="Helical" evidence="6">
    <location>
        <begin position="274"/>
        <end position="291"/>
    </location>
</feature>
<protein>
    <submittedName>
        <fullName evidence="7">ATP/ADP translocase</fullName>
    </submittedName>
</protein>
<gene>
    <name evidence="7" type="ORF">LARV_01427</name>
</gene>
<keyword evidence="3 6" id="KW-0812">Transmembrane</keyword>
<evidence type="ECO:0000256" key="4">
    <source>
        <dbReference type="ARBA" id="ARBA00022989"/>
    </source>
</evidence>
<dbReference type="STRING" id="360412.LARV_01427"/>
<feature type="transmembrane region" description="Helical" evidence="6">
    <location>
        <begin position="183"/>
        <end position="201"/>
    </location>
</feature>
<dbReference type="PANTHER" id="PTHR23513">
    <property type="entry name" value="INTEGRAL MEMBRANE EFFLUX PROTEIN-RELATED"/>
    <property type="match status" value="1"/>
</dbReference>
<feature type="transmembrane region" description="Helical" evidence="6">
    <location>
        <begin position="235"/>
        <end position="254"/>
    </location>
</feature>
<dbReference type="EMBL" id="DF967972">
    <property type="protein sequence ID" value="GAP13672.1"/>
    <property type="molecule type" value="Genomic_DNA"/>
</dbReference>
<keyword evidence="2" id="KW-1003">Cell membrane</keyword>
<name>A0A0S7BHG4_9CHLR</name>
<feature type="transmembrane region" description="Helical" evidence="6">
    <location>
        <begin position="155"/>
        <end position="177"/>
    </location>
</feature>
<evidence type="ECO:0000313" key="7">
    <source>
        <dbReference type="EMBL" id="GAP13672.1"/>
    </source>
</evidence>
<dbReference type="OrthoDB" id="142267at2"/>
<feature type="transmembrane region" description="Helical" evidence="6">
    <location>
        <begin position="398"/>
        <end position="415"/>
    </location>
</feature>
<evidence type="ECO:0000256" key="5">
    <source>
        <dbReference type="ARBA" id="ARBA00023136"/>
    </source>
</evidence>
<evidence type="ECO:0000313" key="8">
    <source>
        <dbReference type="Proteomes" id="UP000055060"/>
    </source>
</evidence>
<evidence type="ECO:0000256" key="1">
    <source>
        <dbReference type="ARBA" id="ARBA00004651"/>
    </source>
</evidence>
<dbReference type="Proteomes" id="UP000055060">
    <property type="component" value="Unassembled WGS sequence"/>
</dbReference>
<organism evidence="7">
    <name type="scientific">Longilinea arvoryzae</name>
    <dbReference type="NCBI Taxonomy" id="360412"/>
    <lineage>
        <taxon>Bacteria</taxon>
        <taxon>Bacillati</taxon>
        <taxon>Chloroflexota</taxon>
        <taxon>Anaerolineae</taxon>
        <taxon>Anaerolineales</taxon>
        <taxon>Anaerolineaceae</taxon>
        <taxon>Longilinea</taxon>
    </lineage>
</organism>
<keyword evidence="4 6" id="KW-1133">Transmembrane helix</keyword>
<feature type="transmembrane region" description="Helical" evidence="6">
    <location>
        <begin position="48"/>
        <end position="71"/>
    </location>
</feature>
<sequence>MLSLKGRGSAFQAGELKVVLILGFLLLGNSLARQVAGIVGLSGFLSASGVNSMLLVMAIDYLIVLAVSAVQSLIVDKFDRKKLLAGICLVFMLVFICLRMLFLFHAPEWLSYAIMYLVAEQQLIFFPLIFWVLANDICNMAQSKRLFPVISSWSFVGKILGIGVAAASPALFAKIGIPTEEILTLNVLIYLIAFLLIVFGLKNQEIRKTTQTKETVRETMAEGWDFISNVPSFRYLIIAILAMAVCDTIVEFRFLVISDASFPGQGAYQQFYSLYRLGATLLSFLMQTFFTSQIISRLNLKNVFFILPTVTLLGSVGMFFLPGLSMALVAMVSLKLMRETVDESSRKSFEALVPEERRGRVSTFMDSYLPAIGTVAACLVTGIIVLLGLGFGRDLSGVYIAVAIAGAIGAIWSIVKMRTCYDSSLLNWRLKRRQRGMAADLLDKLTF</sequence>
<dbReference type="InterPro" id="IPR036259">
    <property type="entry name" value="MFS_trans_sf"/>
</dbReference>
<dbReference type="AlphaFoldDB" id="A0A0S7BHG4"/>
<comment type="subcellular location">
    <subcellularLocation>
        <location evidence="1">Cell membrane</location>
        <topology evidence="1">Multi-pass membrane protein</topology>
    </subcellularLocation>
</comment>
<dbReference type="SUPFAM" id="SSF103473">
    <property type="entry name" value="MFS general substrate transporter"/>
    <property type="match status" value="1"/>
</dbReference>
<keyword evidence="5 6" id="KW-0472">Membrane</keyword>
<dbReference type="RefSeq" id="WP_075072994.1">
    <property type="nucleotide sequence ID" value="NZ_DF967972.1"/>
</dbReference>
<dbReference type="PANTHER" id="PTHR23513:SF11">
    <property type="entry name" value="STAPHYLOFERRIN A TRANSPORTER"/>
    <property type="match status" value="1"/>
</dbReference>
<reference evidence="7" key="1">
    <citation type="submission" date="2015-07" db="EMBL/GenBank/DDBJ databases">
        <title>Draft Genome Sequences of Anaerolinea thermolimosa IMO-1, Bellilinea caldifistulae GOMI-1, Leptolinea tardivitalis YMTK-2, Levilinea saccharolytica KIBI-1,Longilinea arvoryzae KOME-1, Previously Described as Members of the Anaerolineaceae (Chloroflexi).</title>
        <authorList>
            <person name="Sekiguchi Y."/>
            <person name="Ohashi A."/>
            <person name="Matsuura N."/>
            <person name="Tourlousse M.D."/>
        </authorList>
    </citation>
    <scope>NUCLEOTIDE SEQUENCE [LARGE SCALE GENOMIC DNA]</scope>
    <source>
        <strain evidence="7">KOME-1</strain>
    </source>
</reference>
<dbReference type="GO" id="GO:0005886">
    <property type="term" value="C:plasma membrane"/>
    <property type="evidence" value="ECO:0007669"/>
    <property type="project" value="UniProtKB-SubCell"/>
</dbReference>
<feature type="transmembrane region" description="Helical" evidence="6">
    <location>
        <begin position="110"/>
        <end position="134"/>
    </location>
</feature>
<accession>A0A0S7BHG4</accession>
<evidence type="ECO:0000256" key="6">
    <source>
        <dbReference type="SAM" id="Phobius"/>
    </source>
</evidence>
<evidence type="ECO:0000256" key="2">
    <source>
        <dbReference type="ARBA" id="ARBA00022475"/>
    </source>
</evidence>
<feature type="transmembrane region" description="Helical" evidence="6">
    <location>
        <begin position="368"/>
        <end position="391"/>
    </location>
</feature>
<proteinExistence type="predicted"/>
<keyword evidence="8" id="KW-1185">Reference proteome</keyword>
<feature type="transmembrane region" description="Helical" evidence="6">
    <location>
        <begin position="83"/>
        <end position="104"/>
    </location>
</feature>